<feature type="compositionally biased region" description="Low complexity" evidence="1">
    <location>
        <begin position="147"/>
        <end position="156"/>
    </location>
</feature>
<gene>
    <name evidence="2" type="ORF">ATN84_00960</name>
</gene>
<organism evidence="2 3">
    <name type="scientific">Paramesorhizobium deserti</name>
    <dbReference type="NCBI Taxonomy" id="1494590"/>
    <lineage>
        <taxon>Bacteria</taxon>
        <taxon>Pseudomonadati</taxon>
        <taxon>Pseudomonadota</taxon>
        <taxon>Alphaproteobacteria</taxon>
        <taxon>Hyphomicrobiales</taxon>
        <taxon>Phyllobacteriaceae</taxon>
        <taxon>Paramesorhizobium</taxon>
    </lineage>
</organism>
<dbReference type="OrthoDB" id="8449893at2"/>
<protein>
    <submittedName>
        <fullName evidence="2">Uncharacterized protein</fullName>
    </submittedName>
</protein>
<name>A0A135HYW4_9HYPH</name>
<dbReference type="Proteomes" id="UP000070107">
    <property type="component" value="Unassembled WGS sequence"/>
</dbReference>
<sequence>MMNQGLKPVWAGRELRLDPFHFPQVVSYATRDEEGDITFTINERGAVIRRILPASGLPMSIALPARAFQGVTARAVEDEYGQITVTLELMHADPQLSVPLLVAHDLDDVAADWRAWSAAFNLPMMLVEEDGVARPLEESMGPVGVSQPQPRRQGQQPRRRRPRFLARRKTGHLGVRLVISGTEIIARR</sequence>
<dbReference type="STRING" id="1494590.ATN84_00960"/>
<evidence type="ECO:0000313" key="3">
    <source>
        <dbReference type="Proteomes" id="UP000070107"/>
    </source>
</evidence>
<comment type="caution">
    <text evidence="2">The sequence shown here is derived from an EMBL/GenBank/DDBJ whole genome shotgun (WGS) entry which is preliminary data.</text>
</comment>
<dbReference type="AlphaFoldDB" id="A0A135HYW4"/>
<dbReference type="RefSeq" id="WP_068879674.1">
    <property type="nucleotide sequence ID" value="NZ_LNTU01000001.1"/>
</dbReference>
<dbReference type="Pfam" id="PF19596">
    <property type="entry name" value="DUF6101"/>
    <property type="match status" value="1"/>
</dbReference>
<evidence type="ECO:0000256" key="1">
    <source>
        <dbReference type="SAM" id="MobiDB-lite"/>
    </source>
</evidence>
<dbReference type="EMBL" id="LNTU01000001">
    <property type="protein sequence ID" value="KXF78404.1"/>
    <property type="molecule type" value="Genomic_DNA"/>
</dbReference>
<dbReference type="InterPro" id="IPR046083">
    <property type="entry name" value="DUF6101"/>
</dbReference>
<feature type="region of interest" description="Disordered" evidence="1">
    <location>
        <begin position="138"/>
        <end position="163"/>
    </location>
</feature>
<evidence type="ECO:0000313" key="2">
    <source>
        <dbReference type="EMBL" id="KXF78404.1"/>
    </source>
</evidence>
<accession>A0A135HYW4</accession>
<proteinExistence type="predicted"/>
<keyword evidence="3" id="KW-1185">Reference proteome</keyword>
<reference evidence="2 3" key="1">
    <citation type="submission" date="2015-11" db="EMBL/GenBank/DDBJ databases">
        <title>Draft genome sequence of Paramesorhizobium deserti A-3-E, a strain highly resistant to diverse beta-lactam antibiotics.</title>
        <authorList>
            <person name="Lv R."/>
            <person name="Yang X."/>
            <person name="Fang N."/>
            <person name="Guo J."/>
            <person name="Luo X."/>
            <person name="Peng F."/>
            <person name="Yang R."/>
            <person name="Cui Y."/>
            <person name="Fang C."/>
            <person name="Song Y."/>
        </authorList>
    </citation>
    <scope>NUCLEOTIDE SEQUENCE [LARGE SCALE GENOMIC DNA]</scope>
    <source>
        <strain evidence="2 3">A-3-E</strain>
    </source>
</reference>